<evidence type="ECO:0000313" key="4">
    <source>
        <dbReference type="Proteomes" id="UP000548326"/>
    </source>
</evidence>
<accession>A0A841JMW1</accession>
<evidence type="ECO:0000313" key="1">
    <source>
        <dbReference type="EMBL" id="MBB6112497.1"/>
    </source>
</evidence>
<proteinExistence type="predicted"/>
<gene>
    <name evidence="2" type="ORF">HDF22_003376</name>
    <name evidence="1" type="ORF">HDF23_005272</name>
</gene>
<reference evidence="3 4" key="1">
    <citation type="submission" date="2020-08" db="EMBL/GenBank/DDBJ databases">
        <title>Genomic Encyclopedia of Type Strains, Phase IV (KMG-V): Genome sequencing to study the core and pangenomes of soil and plant-associated prokaryotes.</title>
        <authorList>
            <person name="Whitman W."/>
        </authorList>
    </citation>
    <scope>NUCLEOTIDE SEQUENCE [LARGE SCALE GENOMIC DNA]</scope>
    <source>
        <strain evidence="1 3">ANJLi2</strain>
        <strain evidence="2 4">MP601</strain>
    </source>
</reference>
<sequence length="49" mass="5494">MHIKNITSNFVVTMLSVQKHFLFSLGLTSMSDASSFRDAMLAKIVLAQY</sequence>
<protein>
    <submittedName>
        <fullName evidence="2">Uncharacterized protein</fullName>
    </submittedName>
</protein>
<comment type="caution">
    <text evidence="2">The sequence shown here is derived from an EMBL/GenBank/DDBJ whole genome shotgun (WGS) entry which is preliminary data.</text>
</comment>
<name>A0A841JMW1_9SPHI</name>
<dbReference type="EMBL" id="JACHCB010000019">
    <property type="protein sequence ID" value="MBB6112497.1"/>
    <property type="molecule type" value="Genomic_DNA"/>
</dbReference>
<keyword evidence="3" id="KW-1185">Reference proteome</keyword>
<dbReference type="RefSeq" id="WP_175614178.1">
    <property type="nucleotide sequence ID" value="NZ_FTMG01000019.1"/>
</dbReference>
<evidence type="ECO:0000313" key="3">
    <source>
        <dbReference type="Proteomes" id="UP000541583"/>
    </source>
</evidence>
<dbReference type="Proteomes" id="UP000548326">
    <property type="component" value="Unassembled WGS sequence"/>
</dbReference>
<organism evidence="2 4">
    <name type="scientific">Mucilaginibacter lappiensis</name>
    <dbReference type="NCBI Taxonomy" id="354630"/>
    <lineage>
        <taxon>Bacteria</taxon>
        <taxon>Pseudomonadati</taxon>
        <taxon>Bacteroidota</taxon>
        <taxon>Sphingobacteriia</taxon>
        <taxon>Sphingobacteriales</taxon>
        <taxon>Sphingobacteriaceae</taxon>
        <taxon>Mucilaginibacter</taxon>
    </lineage>
</organism>
<evidence type="ECO:0000313" key="2">
    <source>
        <dbReference type="EMBL" id="MBB6129251.1"/>
    </source>
</evidence>
<dbReference type="EMBL" id="JACHCA010000008">
    <property type="protein sequence ID" value="MBB6129251.1"/>
    <property type="molecule type" value="Genomic_DNA"/>
</dbReference>
<dbReference type="Proteomes" id="UP000541583">
    <property type="component" value="Unassembled WGS sequence"/>
</dbReference>
<dbReference type="AlphaFoldDB" id="A0A841JMW1"/>